<proteinExistence type="predicted"/>
<dbReference type="AlphaFoldDB" id="A0A0E3K5B6"/>
<dbReference type="HOGENOM" id="CLU_3326632_0_0_9"/>
<keyword evidence="1" id="KW-1133">Transmembrane helix</keyword>
<evidence type="ECO:0000313" key="3">
    <source>
        <dbReference type="Proteomes" id="UP000033115"/>
    </source>
</evidence>
<evidence type="ECO:0000313" key="2">
    <source>
        <dbReference type="EMBL" id="AKA72255.1"/>
    </source>
</evidence>
<keyword evidence="3" id="KW-1185">Reference proteome</keyword>
<sequence length="38" mass="4629">MIYMEFQKIIYYSAVPVFSILFIFLLIVLIRTIMKNKK</sequence>
<protein>
    <submittedName>
        <fullName evidence="2">Uncharacterized protein</fullName>
    </submittedName>
</protein>
<accession>A0A0E3K5B6</accession>
<keyword evidence="1" id="KW-0812">Transmembrane</keyword>
<reference evidence="2 3" key="1">
    <citation type="journal article" date="2015" name="J. Biotechnol.">
        <title>Complete genome sequence of a malodorant-producing acetogen, Clostridium scatologenes ATCC 25775(T).</title>
        <authorList>
            <person name="Zhu Z."/>
            <person name="Guo T."/>
            <person name="Zheng H."/>
            <person name="Song T."/>
            <person name="Ouyang P."/>
            <person name="Xie J."/>
        </authorList>
    </citation>
    <scope>NUCLEOTIDE SEQUENCE [LARGE SCALE GENOMIC DNA]</scope>
    <source>
        <strain evidence="2 3">ATCC 25775</strain>
    </source>
</reference>
<dbReference type="EMBL" id="CP009933">
    <property type="protein sequence ID" value="AKA72255.1"/>
    <property type="molecule type" value="Genomic_DNA"/>
</dbReference>
<organism evidence="2 3">
    <name type="scientific">Clostridium scatologenes</name>
    <dbReference type="NCBI Taxonomy" id="1548"/>
    <lineage>
        <taxon>Bacteria</taxon>
        <taxon>Bacillati</taxon>
        <taxon>Bacillota</taxon>
        <taxon>Clostridia</taxon>
        <taxon>Eubacteriales</taxon>
        <taxon>Clostridiaceae</taxon>
        <taxon>Clostridium</taxon>
    </lineage>
</organism>
<name>A0A0E3K5B6_CLOSL</name>
<keyword evidence="1" id="KW-0472">Membrane</keyword>
<evidence type="ECO:0000256" key="1">
    <source>
        <dbReference type="SAM" id="Phobius"/>
    </source>
</evidence>
<feature type="transmembrane region" description="Helical" evidence="1">
    <location>
        <begin position="12"/>
        <end position="34"/>
    </location>
</feature>
<dbReference type="Proteomes" id="UP000033115">
    <property type="component" value="Chromosome"/>
</dbReference>
<dbReference type="KEGG" id="csq:CSCA_5130"/>
<gene>
    <name evidence="2" type="ORF">CSCA_5130</name>
</gene>